<reference evidence="5" key="1">
    <citation type="journal article" date="2015" name="PLoS Genet.">
        <title>Genome Sequence and Transcriptome Analyses of Chrysochromulina tobin: Metabolic Tools for Enhanced Algal Fitness in the Prominent Order Prymnesiales (Haptophyceae).</title>
        <authorList>
            <person name="Hovde B.T."/>
            <person name="Deodato C.R."/>
            <person name="Hunsperger H.M."/>
            <person name="Ryken S.A."/>
            <person name="Yost W."/>
            <person name="Jha R.K."/>
            <person name="Patterson J."/>
            <person name="Monnat R.J. Jr."/>
            <person name="Barlow S.B."/>
            <person name="Starkenburg S.R."/>
            <person name="Cattolico R.A."/>
        </authorList>
    </citation>
    <scope>NUCLEOTIDE SEQUENCE</scope>
    <source>
        <strain evidence="5">CCMP291</strain>
    </source>
</reference>
<evidence type="ECO:0000256" key="1">
    <source>
        <dbReference type="SAM" id="MobiDB-lite"/>
    </source>
</evidence>
<sequence>MTRPEPSTCPPSEVHVTLSTPEGLRLRVPDGTNGCERAPSRTDTPDSVVSSISSTQRKARSYTPGPIRVRFSALKDILVVLRLRYMSSLYYLSCVGFVIQFGLWAYHKPEVVVHIPNETVADACAQLWAELRGLLPLFLVMVGSFLMRRDKSVYLLDFALFEPPAEWCLTRENIMTILKNAGKIAGSFEETELEFMRKVLVNSGTGDSTSWPPGITRCQQDGVPQDQTMKAAREEADTVICSCLESLFDRTGVQPKEVDFFIINCSLFSPTPSLCAMACNRFQMRSGVKTFNLSGMGCSASLIAVDLAAELLQNNPNSLAIVVSTELITQSLYHGAEKSMLLQNTLFRCGGAAICLTNKPRLAGRARYRLRHLVRTQCTDDDSYGAVYQCEDPKGASGIRLSKEIVKIAGKCMTKNLTQLGPLVLPIFEQVRVLGSIVRRKLKGSGSGAVYVPSFRSAVHYFCIHAGGRAVLDGIEKNLRLLPEDLEASRAVLHSQGNTSSSSIWYELRYIEEHKDLRRGHKILQLAFGSGFKCNSAVWTRMR</sequence>
<keyword evidence="5" id="KW-1185">Reference proteome</keyword>
<dbReference type="GO" id="GO:0016747">
    <property type="term" value="F:acyltransferase activity, transferring groups other than amino-acyl groups"/>
    <property type="evidence" value="ECO:0007669"/>
    <property type="project" value="InterPro"/>
</dbReference>
<dbReference type="OrthoDB" id="329835at2759"/>
<feature type="region of interest" description="Disordered" evidence="1">
    <location>
        <begin position="1"/>
        <end position="59"/>
    </location>
</feature>
<evidence type="ECO:0000259" key="3">
    <source>
        <dbReference type="Pfam" id="PF08392"/>
    </source>
</evidence>
<dbReference type="Pfam" id="PF02797">
    <property type="entry name" value="Chal_sti_synt_C"/>
    <property type="match status" value="1"/>
</dbReference>
<feature type="compositionally biased region" description="Polar residues" evidence="1">
    <location>
        <begin position="45"/>
        <end position="56"/>
    </location>
</feature>
<dbReference type="InterPro" id="IPR013601">
    <property type="entry name" value="FAE1_typ3_polyketide_synth"/>
</dbReference>
<evidence type="ECO:0000259" key="2">
    <source>
        <dbReference type="Pfam" id="PF02797"/>
    </source>
</evidence>
<feature type="domain" description="FAE" evidence="3">
    <location>
        <begin position="146"/>
        <end position="442"/>
    </location>
</feature>
<dbReference type="Pfam" id="PF08392">
    <property type="entry name" value="FAE1_CUT1_RppA"/>
    <property type="match status" value="1"/>
</dbReference>
<dbReference type="GO" id="GO:0016020">
    <property type="term" value="C:membrane"/>
    <property type="evidence" value="ECO:0007669"/>
    <property type="project" value="InterPro"/>
</dbReference>
<evidence type="ECO:0000313" key="4">
    <source>
        <dbReference type="EMBL" id="KOO31736.1"/>
    </source>
</evidence>
<dbReference type="Proteomes" id="UP000037460">
    <property type="component" value="Unassembled WGS sequence"/>
</dbReference>
<comment type="caution">
    <text evidence="4">The sequence shown here is derived from an EMBL/GenBank/DDBJ whole genome shotgun (WGS) entry which is preliminary data.</text>
</comment>
<dbReference type="Gene3D" id="3.40.47.10">
    <property type="match status" value="1"/>
</dbReference>
<dbReference type="CDD" id="cd00831">
    <property type="entry name" value="CHS_like"/>
    <property type="match status" value="1"/>
</dbReference>
<dbReference type="InterPro" id="IPR012392">
    <property type="entry name" value="3-ktacl-CoA_syn"/>
</dbReference>
<organism evidence="4 5">
    <name type="scientific">Chrysochromulina tobinii</name>
    <dbReference type="NCBI Taxonomy" id="1460289"/>
    <lineage>
        <taxon>Eukaryota</taxon>
        <taxon>Haptista</taxon>
        <taxon>Haptophyta</taxon>
        <taxon>Prymnesiophyceae</taxon>
        <taxon>Prymnesiales</taxon>
        <taxon>Chrysochromulinaceae</taxon>
        <taxon>Chrysochromulina</taxon>
    </lineage>
</organism>
<dbReference type="GO" id="GO:0006633">
    <property type="term" value="P:fatty acid biosynthetic process"/>
    <property type="evidence" value="ECO:0007669"/>
    <property type="project" value="InterPro"/>
</dbReference>
<dbReference type="InterPro" id="IPR016039">
    <property type="entry name" value="Thiolase-like"/>
</dbReference>
<evidence type="ECO:0000313" key="5">
    <source>
        <dbReference type="Proteomes" id="UP000037460"/>
    </source>
</evidence>
<feature type="domain" description="Chalcone/stilbene synthase C-terminal" evidence="2">
    <location>
        <begin position="461"/>
        <end position="534"/>
    </location>
</feature>
<protein>
    <submittedName>
        <fullName evidence="4">Fatty acid elongase 3-ketoacyl-synthase</fullName>
    </submittedName>
</protein>
<dbReference type="SUPFAM" id="SSF53901">
    <property type="entry name" value="Thiolase-like"/>
    <property type="match status" value="1"/>
</dbReference>
<dbReference type="PANTHER" id="PTHR31561">
    <property type="entry name" value="3-KETOACYL-COA SYNTHASE"/>
    <property type="match status" value="1"/>
</dbReference>
<dbReference type="EMBL" id="JWZX01001945">
    <property type="protein sequence ID" value="KOO31736.1"/>
    <property type="molecule type" value="Genomic_DNA"/>
</dbReference>
<name>A0A0M0JYK8_9EUKA</name>
<accession>A0A0M0JYK8</accession>
<dbReference type="AlphaFoldDB" id="A0A0M0JYK8"/>
<dbReference type="InterPro" id="IPR012328">
    <property type="entry name" value="Chalcone/stilbene_synt_C"/>
</dbReference>
<proteinExistence type="predicted"/>
<gene>
    <name evidence="4" type="ORF">Ctob_005813</name>
</gene>